<dbReference type="AlphaFoldDB" id="A0AAN6AJI3"/>
<feature type="compositionally biased region" description="Low complexity" evidence="1">
    <location>
        <begin position="29"/>
        <end position="54"/>
    </location>
</feature>
<feature type="region of interest" description="Disordered" evidence="1">
    <location>
        <begin position="1"/>
        <end position="80"/>
    </location>
</feature>
<feature type="region of interest" description="Disordered" evidence="1">
    <location>
        <begin position="145"/>
        <end position="186"/>
    </location>
</feature>
<feature type="compositionally biased region" description="Pro residues" evidence="1">
    <location>
        <begin position="55"/>
        <end position="65"/>
    </location>
</feature>
<evidence type="ECO:0000313" key="3">
    <source>
        <dbReference type="Proteomes" id="UP000051449"/>
    </source>
</evidence>
<evidence type="ECO:0000256" key="1">
    <source>
        <dbReference type="SAM" id="MobiDB-lite"/>
    </source>
</evidence>
<dbReference type="Proteomes" id="UP000051449">
    <property type="component" value="Unassembled WGS sequence"/>
</dbReference>
<comment type="caution">
    <text evidence="2">The sequence shown here is derived from an EMBL/GenBank/DDBJ whole genome shotgun (WGS) entry which is preliminary data.</text>
</comment>
<proteinExistence type="predicted"/>
<dbReference type="EMBL" id="LLGC01000179">
    <property type="protein sequence ID" value="KQE03592.1"/>
    <property type="molecule type" value="Genomic_DNA"/>
</dbReference>
<feature type="compositionally biased region" description="Low complexity" evidence="1">
    <location>
        <begin position="145"/>
        <end position="154"/>
    </location>
</feature>
<feature type="compositionally biased region" description="Low complexity" evidence="1">
    <location>
        <begin position="167"/>
        <end position="186"/>
    </location>
</feature>
<reference evidence="2 3" key="1">
    <citation type="submission" date="2015-10" db="EMBL/GenBank/DDBJ databases">
        <title>The utility of whole genome sequencing in characterizing Acinetobacter epidemiology and analyzing hospital outbreaks.</title>
        <authorList>
            <person name="Ozer E.A."/>
            <person name="Fitzpatrick M.A."/>
            <person name="Hauser A.R."/>
        </authorList>
    </citation>
    <scope>NUCLEOTIDE SEQUENCE [LARGE SCALE GENOMIC DNA]</scope>
    <source>
        <strain evidence="2 3">ABBL072</strain>
    </source>
</reference>
<evidence type="ECO:0000313" key="2">
    <source>
        <dbReference type="EMBL" id="KQE03592.1"/>
    </source>
</evidence>
<protein>
    <submittedName>
        <fullName evidence="2">Uncharacterized protein</fullName>
    </submittedName>
</protein>
<dbReference type="RefSeq" id="WP_000211837.1">
    <property type="nucleotide sequence ID" value="NZ_CAJHHT010000013.1"/>
</dbReference>
<sequence>MTTQTQDFATEQDLDKLFEELDMLGEMHSTPAEQPSAPAAEPQPQVVQQTVTAPSPQPQAVPEPPVQQVITPEPTPVASTPQAMFANFNVGGMLKHAEGKVELEPETQTPPPQQQTTLQPPVPERVDNDADQKVVDQIFATTASTPSAAPANTSVVPPIATAPKNPQPIAEQAAPSPAQQTSAMAQQKRATGYVGKLGITLENLKYKPDVHAFQIETAISDVTIDQCMTAQPSLMAYWSAQQALADHQQALAKRQLEHVEATLFQVYRKSLIKAGEKPTERLIDAYIRRDPTWELAYDVHATATQYANIHKGNVFALVHRRDMLIQRGSSLRAELQGQMRILNQDNHNDDSMAAVENAARSLNRTYTQ</sequence>
<organism evidence="2 3">
    <name type="scientific">Acinetobacter baumannii</name>
    <dbReference type="NCBI Taxonomy" id="470"/>
    <lineage>
        <taxon>Bacteria</taxon>
        <taxon>Pseudomonadati</taxon>
        <taxon>Pseudomonadota</taxon>
        <taxon>Gammaproteobacteria</taxon>
        <taxon>Moraxellales</taxon>
        <taxon>Moraxellaceae</taxon>
        <taxon>Acinetobacter</taxon>
        <taxon>Acinetobacter calcoaceticus/baumannii complex</taxon>
    </lineage>
</organism>
<accession>A0AAN6AJI3</accession>
<gene>
    <name evidence="2" type="ORF">APD33_13330</name>
</gene>
<feature type="region of interest" description="Disordered" evidence="1">
    <location>
        <begin position="101"/>
        <end position="126"/>
    </location>
</feature>
<name>A0AAN6AJI3_ACIBA</name>